<proteinExistence type="predicted"/>
<dbReference type="Proteomes" id="UP000285324">
    <property type="component" value="Unassembled WGS sequence"/>
</dbReference>
<evidence type="ECO:0000259" key="3">
    <source>
        <dbReference type="PROSITE" id="PS50894"/>
    </source>
</evidence>
<dbReference type="EMBL" id="QVXO01000003">
    <property type="protein sequence ID" value="RPJ93326.1"/>
    <property type="molecule type" value="Genomic_DNA"/>
</dbReference>
<feature type="domain" description="HPt" evidence="3">
    <location>
        <begin position="27"/>
        <end position="124"/>
    </location>
</feature>
<dbReference type="PROSITE" id="PS50894">
    <property type="entry name" value="HPT"/>
    <property type="match status" value="1"/>
</dbReference>
<organism evidence="4 5">
    <name type="scientific">Alcaligenes xylosoxydans xylosoxydans</name>
    <name type="common">Achromobacter xylosoxidans</name>
    <dbReference type="NCBI Taxonomy" id="85698"/>
    <lineage>
        <taxon>Bacteria</taxon>
        <taxon>Pseudomonadati</taxon>
        <taxon>Pseudomonadota</taxon>
        <taxon>Betaproteobacteria</taxon>
        <taxon>Burkholderiales</taxon>
        <taxon>Alcaligenaceae</taxon>
        <taxon>Achromobacter</taxon>
    </lineage>
</organism>
<dbReference type="OrthoDB" id="8666785at2"/>
<dbReference type="GO" id="GO:0004672">
    <property type="term" value="F:protein kinase activity"/>
    <property type="evidence" value="ECO:0007669"/>
    <property type="project" value="UniProtKB-ARBA"/>
</dbReference>
<dbReference type="GO" id="GO:0000160">
    <property type="term" value="P:phosphorelay signal transduction system"/>
    <property type="evidence" value="ECO:0007669"/>
    <property type="project" value="UniProtKB-KW"/>
</dbReference>
<accession>A0A424WJ53</accession>
<dbReference type="Gene3D" id="1.20.120.160">
    <property type="entry name" value="HPT domain"/>
    <property type="match status" value="1"/>
</dbReference>
<dbReference type="AlphaFoldDB" id="A0A424WJ53"/>
<reference evidence="4 5" key="1">
    <citation type="submission" date="2018-08" db="EMBL/GenBank/DDBJ databases">
        <title>Achromobacter xylosoxidans Genome sequencing and assembly.</title>
        <authorList>
            <person name="Wang R."/>
            <person name="Rensing C."/>
            <person name="Li Y."/>
        </authorList>
    </citation>
    <scope>NUCLEOTIDE SEQUENCE [LARGE SCALE GENOMIC DNA]</scope>
    <source>
        <strain evidence="4 5">GD003A</strain>
    </source>
</reference>
<dbReference type="RefSeq" id="WP_118931637.1">
    <property type="nucleotide sequence ID" value="NZ_CP061008.1"/>
</dbReference>
<sequence length="124" mass="13893">MHPDQESSQDQAVAALRDELLSKVGNDRSIAAELAHSLHVNHRKDVDALQLAIGQEQWLDVKRYAHRILNTAQLLGCSALVELCLRVETMLVREPGQAREELLADYVPVVKNLSAVLERVSRTF</sequence>
<protein>
    <submittedName>
        <fullName evidence="4">Hpt domain-containing protein</fullName>
    </submittedName>
</protein>
<evidence type="ECO:0000256" key="1">
    <source>
        <dbReference type="ARBA" id="ARBA00023012"/>
    </source>
</evidence>
<evidence type="ECO:0000313" key="5">
    <source>
        <dbReference type="Proteomes" id="UP000285324"/>
    </source>
</evidence>
<keyword evidence="2" id="KW-0597">Phosphoprotein</keyword>
<evidence type="ECO:0000256" key="2">
    <source>
        <dbReference type="PROSITE-ProRule" id="PRU00110"/>
    </source>
</evidence>
<evidence type="ECO:0000313" key="4">
    <source>
        <dbReference type="EMBL" id="RPJ93326.1"/>
    </source>
</evidence>
<dbReference type="InterPro" id="IPR036641">
    <property type="entry name" value="HPT_dom_sf"/>
</dbReference>
<dbReference type="InterPro" id="IPR008207">
    <property type="entry name" value="Sig_transdc_His_kin_Hpt_dom"/>
</dbReference>
<keyword evidence="1" id="KW-0902">Two-component regulatory system</keyword>
<gene>
    <name evidence="4" type="ORF">DY367_03095</name>
</gene>
<comment type="caution">
    <text evidence="4">The sequence shown here is derived from an EMBL/GenBank/DDBJ whole genome shotgun (WGS) entry which is preliminary data.</text>
</comment>
<dbReference type="Pfam" id="PF01627">
    <property type="entry name" value="Hpt"/>
    <property type="match status" value="1"/>
</dbReference>
<dbReference type="SUPFAM" id="SSF47226">
    <property type="entry name" value="Histidine-containing phosphotransfer domain, HPT domain"/>
    <property type="match status" value="1"/>
</dbReference>
<feature type="modified residue" description="Phosphohistidine" evidence="2">
    <location>
        <position position="66"/>
    </location>
</feature>
<name>A0A424WJ53_ALCXX</name>